<dbReference type="GeneID" id="63782904"/>
<feature type="compositionally biased region" description="Polar residues" evidence="2">
    <location>
        <begin position="1"/>
        <end position="11"/>
    </location>
</feature>
<name>A0A1Y2EW74_PROLT</name>
<feature type="compositionally biased region" description="Low complexity" evidence="2">
    <location>
        <begin position="279"/>
        <end position="292"/>
    </location>
</feature>
<gene>
    <name evidence="3" type="ORF">BCR37DRAFT_192888</name>
</gene>
<proteinExistence type="predicted"/>
<accession>A0A1Y2EW74</accession>
<dbReference type="AlphaFoldDB" id="A0A1Y2EW74"/>
<dbReference type="Proteomes" id="UP000193685">
    <property type="component" value="Unassembled WGS sequence"/>
</dbReference>
<evidence type="ECO:0000313" key="4">
    <source>
        <dbReference type="Proteomes" id="UP000193685"/>
    </source>
</evidence>
<feature type="coiled-coil region" evidence="1">
    <location>
        <begin position="173"/>
        <end position="200"/>
    </location>
</feature>
<sequence>MEGPTTEQRPSMHTRKRSSICIGRPDRRPASIRIPSSGSASSTSSSYAPVRSAEPLSAGALMPLRLEAAADPIHPASKHRRTLSLATTAERLPLQLALQPCREQAEEAMVRVPTRRARPTSIFFSRFTSIAQPAEPVVTPPAVQTGEQQREMMMLRGQVEDLSTRVMAKDMTISMLSERVDDLSMEMELMRSKMRLLEHALSNTPSSARLDDTLLTSAEEDVACLGLAYSAQPWQDQDKQRPSLSARSISTSGDSAMGQSIKQESNFAHQVSPTLSRQSSASAYSTPASTRTQKYTGDVSPGDVSMSVLQLENEALKLEVKRLQSALEEGLGALADLAL</sequence>
<keyword evidence="1" id="KW-0175">Coiled coil</keyword>
<reference evidence="3 4" key="1">
    <citation type="submission" date="2016-07" db="EMBL/GenBank/DDBJ databases">
        <title>Pervasive Adenine N6-methylation of Active Genes in Fungi.</title>
        <authorList>
            <consortium name="DOE Joint Genome Institute"/>
            <person name="Mondo S.J."/>
            <person name="Dannebaum R.O."/>
            <person name="Kuo R.C."/>
            <person name="Labutti K."/>
            <person name="Haridas S."/>
            <person name="Kuo A."/>
            <person name="Salamov A."/>
            <person name="Ahrendt S.R."/>
            <person name="Lipzen A."/>
            <person name="Sullivan W."/>
            <person name="Andreopoulos W.B."/>
            <person name="Clum A."/>
            <person name="Lindquist E."/>
            <person name="Daum C."/>
            <person name="Ramamoorthy G.K."/>
            <person name="Gryganskyi A."/>
            <person name="Culley D."/>
            <person name="Magnuson J.K."/>
            <person name="James T.Y."/>
            <person name="O'Malley M.A."/>
            <person name="Stajich J.E."/>
            <person name="Spatafora J.W."/>
            <person name="Visel A."/>
            <person name="Grigoriev I.V."/>
        </authorList>
    </citation>
    <scope>NUCLEOTIDE SEQUENCE [LARGE SCALE GENOMIC DNA]</scope>
    <source>
        <strain evidence="3 4">12-1054</strain>
    </source>
</reference>
<feature type="compositionally biased region" description="Polar residues" evidence="2">
    <location>
        <begin position="242"/>
        <end position="278"/>
    </location>
</feature>
<dbReference type="RefSeq" id="XP_040722187.1">
    <property type="nucleotide sequence ID" value="XM_040866305.1"/>
</dbReference>
<evidence type="ECO:0000313" key="3">
    <source>
        <dbReference type="EMBL" id="ORY75075.1"/>
    </source>
</evidence>
<feature type="compositionally biased region" description="Low complexity" evidence="2">
    <location>
        <begin position="31"/>
        <end position="51"/>
    </location>
</feature>
<protein>
    <submittedName>
        <fullName evidence="3">Uncharacterized protein</fullName>
    </submittedName>
</protein>
<comment type="caution">
    <text evidence="3">The sequence shown here is derived from an EMBL/GenBank/DDBJ whole genome shotgun (WGS) entry which is preliminary data.</text>
</comment>
<keyword evidence="4" id="KW-1185">Reference proteome</keyword>
<dbReference type="EMBL" id="MCFI01000027">
    <property type="protein sequence ID" value="ORY75075.1"/>
    <property type="molecule type" value="Genomic_DNA"/>
</dbReference>
<evidence type="ECO:0000256" key="2">
    <source>
        <dbReference type="SAM" id="MobiDB-lite"/>
    </source>
</evidence>
<feature type="region of interest" description="Disordered" evidence="2">
    <location>
        <begin position="235"/>
        <end position="300"/>
    </location>
</feature>
<organism evidence="3 4">
    <name type="scientific">Protomyces lactucae-debilis</name>
    <dbReference type="NCBI Taxonomy" id="2754530"/>
    <lineage>
        <taxon>Eukaryota</taxon>
        <taxon>Fungi</taxon>
        <taxon>Dikarya</taxon>
        <taxon>Ascomycota</taxon>
        <taxon>Taphrinomycotina</taxon>
        <taxon>Taphrinomycetes</taxon>
        <taxon>Taphrinales</taxon>
        <taxon>Protomycetaceae</taxon>
        <taxon>Protomyces</taxon>
    </lineage>
</organism>
<feature type="region of interest" description="Disordered" evidence="2">
    <location>
        <begin position="1"/>
        <end position="51"/>
    </location>
</feature>
<evidence type="ECO:0000256" key="1">
    <source>
        <dbReference type="SAM" id="Coils"/>
    </source>
</evidence>